<feature type="transmembrane region" description="Helical" evidence="5">
    <location>
        <begin position="501"/>
        <end position="522"/>
    </location>
</feature>
<feature type="transmembrane region" description="Helical" evidence="5">
    <location>
        <begin position="368"/>
        <end position="388"/>
    </location>
</feature>
<dbReference type="Pfam" id="PF07690">
    <property type="entry name" value="MFS_1"/>
    <property type="match status" value="1"/>
</dbReference>
<feature type="transmembrane region" description="Helical" evidence="5">
    <location>
        <begin position="132"/>
        <end position="155"/>
    </location>
</feature>
<evidence type="ECO:0000256" key="4">
    <source>
        <dbReference type="ARBA" id="ARBA00023136"/>
    </source>
</evidence>
<evidence type="ECO:0000256" key="2">
    <source>
        <dbReference type="ARBA" id="ARBA00022692"/>
    </source>
</evidence>
<feature type="transmembrane region" description="Helical" evidence="5">
    <location>
        <begin position="436"/>
        <end position="461"/>
    </location>
</feature>
<reference evidence="7" key="1">
    <citation type="journal article" date="2023" name="BMC Genomics">
        <title>Chromosome-level genome assemblies of Cutaneotrichosporon spp. (Trichosporonales, Basidiomycota) reveal imbalanced evolution between nucleotide sequences and chromosome synteny.</title>
        <authorList>
            <person name="Kobayashi Y."/>
            <person name="Kayamori A."/>
            <person name="Aoki K."/>
            <person name="Shiwa Y."/>
            <person name="Matsutani M."/>
            <person name="Fujita N."/>
            <person name="Sugita T."/>
            <person name="Iwasaki W."/>
            <person name="Tanaka N."/>
            <person name="Takashima M."/>
        </authorList>
    </citation>
    <scope>NUCLEOTIDE SEQUENCE</scope>
    <source>
        <strain evidence="7">HIS019</strain>
    </source>
</reference>
<dbReference type="InterPro" id="IPR005829">
    <property type="entry name" value="Sugar_transporter_CS"/>
</dbReference>
<dbReference type="KEGG" id="ccac:CcaHIS019_0207380"/>
<dbReference type="GO" id="GO:0005886">
    <property type="term" value="C:plasma membrane"/>
    <property type="evidence" value="ECO:0007669"/>
    <property type="project" value="TreeGrafter"/>
</dbReference>
<feature type="transmembrane region" description="Helical" evidence="5">
    <location>
        <begin position="409"/>
        <end position="430"/>
    </location>
</feature>
<dbReference type="PANTHER" id="PTHR23502">
    <property type="entry name" value="MAJOR FACILITATOR SUPERFAMILY"/>
    <property type="match status" value="1"/>
</dbReference>
<evidence type="ECO:0000259" key="6">
    <source>
        <dbReference type="PROSITE" id="PS50850"/>
    </source>
</evidence>
<dbReference type="PROSITE" id="PS00216">
    <property type="entry name" value="SUGAR_TRANSPORT_1"/>
    <property type="match status" value="1"/>
</dbReference>
<dbReference type="InterPro" id="IPR020846">
    <property type="entry name" value="MFS_dom"/>
</dbReference>
<dbReference type="RefSeq" id="XP_060454642.1">
    <property type="nucleotide sequence ID" value="XM_060597783.1"/>
</dbReference>
<dbReference type="GO" id="GO:0042908">
    <property type="term" value="P:xenobiotic transport"/>
    <property type="evidence" value="ECO:0007669"/>
    <property type="project" value="UniProtKB-ARBA"/>
</dbReference>
<dbReference type="CDD" id="cd17323">
    <property type="entry name" value="MFS_Tpo1_MDR_like"/>
    <property type="match status" value="1"/>
</dbReference>
<feature type="transmembrane region" description="Helical" evidence="5">
    <location>
        <begin position="256"/>
        <end position="276"/>
    </location>
</feature>
<evidence type="ECO:0000256" key="1">
    <source>
        <dbReference type="ARBA" id="ARBA00004141"/>
    </source>
</evidence>
<evidence type="ECO:0000256" key="3">
    <source>
        <dbReference type="ARBA" id="ARBA00022989"/>
    </source>
</evidence>
<dbReference type="InterPro" id="IPR036259">
    <property type="entry name" value="MFS_trans_sf"/>
</dbReference>
<protein>
    <recommendedName>
        <fullName evidence="6">Major facilitator superfamily (MFS) profile domain-containing protein</fullName>
    </recommendedName>
</protein>
<feature type="transmembrane region" description="Helical" evidence="5">
    <location>
        <begin position="332"/>
        <end position="356"/>
    </location>
</feature>
<dbReference type="GO" id="GO:0140115">
    <property type="term" value="P:export across plasma membrane"/>
    <property type="evidence" value="ECO:0007669"/>
    <property type="project" value="UniProtKB-ARBA"/>
</dbReference>
<keyword evidence="8" id="KW-1185">Reference proteome</keyword>
<comment type="subcellular location">
    <subcellularLocation>
        <location evidence="1">Membrane</location>
        <topology evidence="1">Multi-pass membrane protein</topology>
    </subcellularLocation>
</comment>
<dbReference type="EMBL" id="AP028213">
    <property type="protein sequence ID" value="BEI89376.1"/>
    <property type="molecule type" value="Genomic_DNA"/>
</dbReference>
<accession>A0AA48L037</accession>
<dbReference type="FunFam" id="1.20.1250.20:FF:000082">
    <property type="entry name" value="MFS multidrug transporter, putative"/>
    <property type="match status" value="1"/>
</dbReference>
<dbReference type="GO" id="GO:0022857">
    <property type="term" value="F:transmembrane transporter activity"/>
    <property type="evidence" value="ECO:0007669"/>
    <property type="project" value="InterPro"/>
</dbReference>
<dbReference type="PANTHER" id="PTHR23502:SF7">
    <property type="entry name" value="DRUG_PROTON ANTIPORTER YHK8-RELATED"/>
    <property type="match status" value="1"/>
</dbReference>
<dbReference type="Proteomes" id="UP001233271">
    <property type="component" value="Chromosome 2"/>
</dbReference>
<feature type="transmembrane region" description="Helical" evidence="5">
    <location>
        <begin position="99"/>
        <end position="120"/>
    </location>
</feature>
<dbReference type="InterPro" id="IPR011701">
    <property type="entry name" value="MFS"/>
</dbReference>
<evidence type="ECO:0000313" key="8">
    <source>
        <dbReference type="Proteomes" id="UP001233271"/>
    </source>
</evidence>
<feature type="domain" description="Major facilitator superfamily (MFS) profile" evidence="6">
    <location>
        <begin position="101"/>
        <end position="520"/>
    </location>
</feature>
<feature type="transmembrane region" description="Helical" evidence="5">
    <location>
        <begin position="226"/>
        <end position="244"/>
    </location>
</feature>
<evidence type="ECO:0000313" key="7">
    <source>
        <dbReference type="EMBL" id="BEI89376.1"/>
    </source>
</evidence>
<keyword evidence="3 5" id="KW-1133">Transmembrane helix</keyword>
<keyword evidence="4 5" id="KW-0472">Membrane</keyword>
<proteinExistence type="predicted"/>
<gene>
    <name evidence="7" type="ORF">CcaverHIS019_0207380</name>
</gene>
<sequence length="538" mass="58503">MEAIRMSSPQSPAFELTDPISRVTSRVSRVSLDTNPKAANEVDPEALKLNLEAAKDKGLSPSTTTAVIDNAERDDPFEVRWDGPDDPHCPLNMSTARKWAIVMVIAVSCLCVTCCSSMAAMTYKGMITSFGINTTLCISSISFFVMGLGCGPLLLGPVSEFMGRKPVLHGGFALFFLFNFPVAFAPHIGVHLAFRFVTGFVGSAFLSVSGGAITDVFHNTHVATPMMIFSSAPFLGPVLGPLLSGFINQRQPDWRWTYYVVIMWAFVCMVALLILLPETYDPQLLKRKAKHLRKTDNRWRAPIEKFDRSFTAALKHSLRTPFRLLATEPMVLFLDLWSALILGILYLSFSGVPYIFRTQHGFSLEQTGMSFLGIGAGQVAAALSQPLFNRAYAKVSAAHGGHAPPEARLVMGMAGGVICPVGLLLLGLTAFKDVHWIVPIILSSLFGLGLVYAYTATFTYLVDAYRPVAASALASNSFLRSTFAAGFPLFGLPLYQRLGAVGATCLLAGLLFLFTPVPFVLYRIGARVRAKSSFTAHS</sequence>
<evidence type="ECO:0000256" key="5">
    <source>
        <dbReference type="SAM" id="Phobius"/>
    </source>
</evidence>
<name>A0AA48L037_9TREE</name>
<dbReference type="SUPFAM" id="SSF103473">
    <property type="entry name" value="MFS general substrate transporter"/>
    <property type="match status" value="1"/>
</dbReference>
<feature type="transmembrane region" description="Helical" evidence="5">
    <location>
        <begin position="167"/>
        <end position="186"/>
    </location>
</feature>
<dbReference type="Gene3D" id="1.20.1250.20">
    <property type="entry name" value="MFS general substrate transporter like domains"/>
    <property type="match status" value="1"/>
</dbReference>
<organism evidence="7 8">
    <name type="scientific">Cutaneotrichosporon cavernicola</name>
    <dbReference type="NCBI Taxonomy" id="279322"/>
    <lineage>
        <taxon>Eukaryota</taxon>
        <taxon>Fungi</taxon>
        <taxon>Dikarya</taxon>
        <taxon>Basidiomycota</taxon>
        <taxon>Agaricomycotina</taxon>
        <taxon>Tremellomycetes</taxon>
        <taxon>Trichosporonales</taxon>
        <taxon>Trichosporonaceae</taxon>
        <taxon>Cutaneotrichosporon</taxon>
    </lineage>
</organism>
<dbReference type="GeneID" id="85493247"/>
<dbReference type="AlphaFoldDB" id="A0AA48L037"/>
<keyword evidence="2 5" id="KW-0812">Transmembrane</keyword>
<feature type="transmembrane region" description="Helical" evidence="5">
    <location>
        <begin position="192"/>
        <end position="214"/>
    </location>
</feature>
<dbReference type="PROSITE" id="PS50850">
    <property type="entry name" value="MFS"/>
    <property type="match status" value="1"/>
</dbReference>